<keyword evidence="6" id="KW-1185">Reference proteome</keyword>
<dbReference type="CDD" id="cd00090">
    <property type="entry name" value="HTH_ARSR"/>
    <property type="match status" value="1"/>
</dbReference>
<dbReference type="SUPFAM" id="SSF46785">
    <property type="entry name" value="Winged helix' DNA-binding domain"/>
    <property type="match status" value="1"/>
</dbReference>
<evidence type="ECO:0000256" key="1">
    <source>
        <dbReference type="ARBA" id="ARBA00023015"/>
    </source>
</evidence>
<dbReference type="Proteomes" id="UP000636956">
    <property type="component" value="Unassembled WGS sequence"/>
</dbReference>
<dbReference type="GO" id="GO:0003677">
    <property type="term" value="F:DNA binding"/>
    <property type="evidence" value="ECO:0007669"/>
    <property type="project" value="UniProtKB-KW"/>
</dbReference>
<dbReference type="NCBIfam" id="NF033788">
    <property type="entry name" value="HTH_metalloreg"/>
    <property type="match status" value="1"/>
</dbReference>
<dbReference type="PANTHER" id="PTHR43132:SF2">
    <property type="entry name" value="ARSENICAL RESISTANCE OPERON REPRESSOR ARSR-RELATED"/>
    <property type="match status" value="1"/>
</dbReference>
<dbReference type="InterPro" id="IPR036388">
    <property type="entry name" value="WH-like_DNA-bd_sf"/>
</dbReference>
<gene>
    <name evidence="5" type="ORF">GCM10011372_26700</name>
</gene>
<feature type="domain" description="HTH arsR-type" evidence="4">
    <location>
        <begin position="4"/>
        <end position="98"/>
    </location>
</feature>
<dbReference type="Pfam" id="PF01022">
    <property type="entry name" value="HTH_5"/>
    <property type="match status" value="1"/>
</dbReference>
<evidence type="ECO:0000313" key="5">
    <source>
        <dbReference type="EMBL" id="GGJ86937.1"/>
    </source>
</evidence>
<accession>A0A917PQB3</accession>
<proteinExistence type="predicted"/>
<keyword evidence="3" id="KW-0804">Transcription</keyword>
<reference evidence="5" key="2">
    <citation type="submission" date="2020-09" db="EMBL/GenBank/DDBJ databases">
        <authorList>
            <person name="Sun Q."/>
            <person name="Zhou Y."/>
        </authorList>
    </citation>
    <scope>NUCLEOTIDE SEQUENCE</scope>
    <source>
        <strain evidence="5">CGMCC 1.8984</strain>
    </source>
</reference>
<protein>
    <submittedName>
        <fullName evidence="5">HTH-type transcriptional regulator</fullName>
    </submittedName>
</protein>
<dbReference type="InterPro" id="IPR011991">
    <property type="entry name" value="ArsR-like_HTH"/>
</dbReference>
<evidence type="ECO:0000313" key="6">
    <source>
        <dbReference type="Proteomes" id="UP000636956"/>
    </source>
</evidence>
<name>A0A917PQB3_9MICO</name>
<dbReference type="GO" id="GO:0003700">
    <property type="term" value="F:DNA-binding transcription factor activity"/>
    <property type="evidence" value="ECO:0007669"/>
    <property type="project" value="InterPro"/>
</dbReference>
<evidence type="ECO:0000259" key="4">
    <source>
        <dbReference type="PROSITE" id="PS50987"/>
    </source>
</evidence>
<keyword evidence="2" id="KW-0238">DNA-binding</keyword>
<dbReference type="InterPro" id="IPR036390">
    <property type="entry name" value="WH_DNA-bd_sf"/>
</dbReference>
<dbReference type="InterPro" id="IPR001845">
    <property type="entry name" value="HTH_ArsR_DNA-bd_dom"/>
</dbReference>
<comment type="caution">
    <text evidence="5">The sequence shown here is derived from an EMBL/GenBank/DDBJ whole genome shotgun (WGS) entry which is preliminary data.</text>
</comment>
<dbReference type="InterPro" id="IPR051011">
    <property type="entry name" value="Metal_resp_trans_reg"/>
</dbReference>
<sequence>MESAELPVARLTSELFKAIAHPARVRVIEVLLRGERSVGALAEALGMEISHLSQQLGVLRHANIVDSRRERSSVIYSIRDPRMSQLLAVARQLLTSTLEDSRDLLITIEDLERPTAASRSGAESSR</sequence>
<dbReference type="Gene3D" id="1.10.10.10">
    <property type="entry name" value="Winged helix-like DNA-binding domain superfamily/Winged helix DNA-binding domain"/>
    <property type="match status" value="1"/>
</dbReference>
<reference evidence="5" key="1">
    <citation type="journal article" date="2014" name="Int. J. Syst. Evol. Microbiol.">
        <title>Complete genome sequence of Corynebacterium casei LMG S-19264T (=DSM 44701T), isolated from a smear-ripened cheese.</title>
        <authorList>
            <consortium name="US DOE Joint Genome Institute (JGI-PGF)"/>
            <person name="Walter F."/>
            <person name="Albersmeier A."/>
            <person name="Kalinowski J."/>
            <person name="Ruckert C."/>
        </authorList>
    </citation>
    <scope>NUCLEOTIDE SEQUENCE</scope>
    <source>
        <strain evidence="5">CGMCC 1.8984</strain>
    </source>
</reference>
<dbReference type="AlphaFoldDB" id="A0A917PQB3"/>
<dbReference type="PANTHER" id="PTHR43132">
    <property type="entry name" value="ARSENICAL RESISTANCE OPERON REPRESSOR ARSR-RELATED"/>
    <property type="match status" value="1"/>
</dbReference>
<dbReference type="PRINTS" id="PR00778">
    <property type="entry name" value="HTHARSR"/>
</dbReference>
<keyword evidence="1" id="KW-0805">Transcription regulation</keyword>
<dbReference type="SMART" id="SM00418">
    <property type="entry name" value="HTH_ARSR"/>
    <property type="match status" value="1"/>
</dbReference>
<evidence type="ECO:0000256" key="2">
    <source>
        <dbReference type="ARBA" id="ARBA00023125"/>
    </source>
</evidence>
<dbReference type="EMBL" id="BMMD01000016">
    <property type="protein sequence ID" value="GGJ86937.1"/>
    <property type="molecule type" value="Genomic_DNA"/>
</dbReference>
<evidence type="ECO:0000256" key="3">
    <source>
        <dbReference type="ARBA" id="ARBA00023163"/>
    </source>
</evidence>
<dbReference type="RefSeq" id="WP_188743923.1">
    <property type="nucleotide sequence ID" value="NZ_BAABFW010000029.1"/>
</dbReference>
<organism evidence="5 6">
    <name type="scientific">Agromyces bauzanensis</name>
    <dbReference type="NCBI Taxonomy" id="1308924"/>
    <lineage>
        <taxon>Bacteria</taxon>
        <taxon>Bacillati</taxon>
        <taxon>Actinomycetota</taxon>
        <taxon>Actinomycetes</taxon>
        <taxon>Micrococcales</taxon>
        <taxon>Microbacteriaceae</taxon>
        <taxon>Agromyces</taxon>
    </lineage>
</organism>
<dbReference type="PROSITE" id="PS50987">
    <property type="entry name" value="HTH_ARSR_2"/>
    <property type="match status" value="1"/>
</dbReference>